<dbReference type="PANTHER" id="PTHR33021:SF14">
    <property type="entry name" value="OS01G0272700 PROTEIN"/>
    <property type="match status" value="1"/>
</dbReference>
<gene>
    <name evidence="13" type="ORF">NE237_007401</name>
</gene>
<dbReference type="FunFam" id="2.60.40.420:FF:000010">
    <property type="entry name" value="Early nodulin-like protein 1"/>
    <property type="match status" value="1"/>
</dbReference>
<keyword evidence="14" id="KW-1185">Reference proteome</keyword>
<dbReference type="CDD" id="cd11019">
    <property type="entry name" value="OsENODL1_like"/>
    <property type="match status" value="1"/>
</dbReference>
<dbReference type="GO" id="GO:0005886">
    <property type="term" value="C:plasma membrane"/>
    <property type="evidence" value="ECO:0007669"/>
    <property type="project" value="TreeGrafter"/>
</dbReference>
<dbReference type="InterPro" id="IPR008972">
    <property type="entry name" value="Cupredoxin"/>
</dbReference>
<dbReference type="AlphaFoldDB" id="A0A9Q0KP58"/>
<dbReference type="Pfam" id="PF02298">
    <property type="entry name" value="Cu_bind_like"/>
    <property type="match status" value="1"/>
</dbReference>
<dbReference type="EMBL" id="JAMYWD010000004">
    <property type="protein sequence ID" value="KAJ4974227.1"/>
    <property type="molecule type" value="Genomic_DNA"/>
</dbReference>
<evidence type="ECO:0000256" key="6">
    <source>
        <dbReference type="ARBA" id="ARBA00023180"/>
    </source>
</evidence>
<comment type="subcellular location">
    <subcellularLocation>
        <location evidence="9">Endomembrane system</location>
        <topology evidence="9">Lipid-anchor</topology>
    </subcellularLocation>
    <subcellularLocation>
        <location evidence="1">Membrane</location>
        <topology evidence="1">Lipid-anchor</topology>
        <topology evidence="1">GPI-anchor</topology>
    </subcellularLocation>
</comment>
<evidence type="ECO:0000256" key="4">
    <source>
        <dbReference type="ARBA" id="ARBA00023136"/>
    </source>
</evidence>
<dbReference type="InterPro" id="IPR003245">
    <property type="entry name" value="Phytocyanin_dom"/>
</dbReference>
<dbReference type="InterPro" id="IPR039391">
    <property type="entry name" value="Phytocyanin-like"/>
</dbReference>
<dbReference type="GO" id="GO:0009055">
    <property type="term" value="F:electron transfer activity"/>
    <property type="evidence" value="ECO:0007669"/>
    <property type="project" value="InterPro"/>
</dbReference>
<comment type="caution">
    <text evidence="13">The sequence shown here is derived from an EMBL/GenBank/DDBJ whole genome shotgun (WGS) entry which is preliminary data.</text>
</comment>
<reference evidence="13" key="1">
    <citation type="journal article" date="2023" name="Plant J.">
        <title>The genome of the king protea, Protea cynaroides.</title>
        <authorList>
            <person name="Chang J."/>
            <person name="Duong T.A."/>
            <person name="Schoeman C."/>
            <person name="Ma X."/>
            <person name="Roodt D."/>
            <person name="Barker N."/>
            <person name="Li Z."/>
            <person name="Van de Peer Y."/>
            <person name="Mizrachi E."/>
        </authorList>
    </citation>
    <scope>NUCLEOTIDE SEQUENCE</scope>
    <source>
        <tissue evidence="13">Young leaves</tissue>
    </source>
</reference>
<comment type="similarity">
    <text evidence="8">Belongs to the early nodulin-like (ENODL) family.</text>
</comment>
<keyword evidence="2" id="KW-0336">GPI-anchor</keyword>
<evidence type="ECO:0000256" key="9">
    <source>
        <dbReference type="ARBA" id="ARBA00037868"/>
    </source>
</evidence>
<keyword evidence="7" id="KW-0449">Lipoprotein</keyword>
<dbReference type="PROSITE" id="PS51485">
    <property type="entry name" value="PHYTOCYANIN"/>
    <property type="match status" value="1"/>
</dbReference>
<name>A0A9Q0KP58_9MAGN</name>
<evidence type="ECO:0000259" key="12">
    <source>
        <dbReference type="PROSITE" id="PS51485"/>
    </source>
</evidence>
<dbReference type="GO" id="GO:0098552">
    <property type="term" value="C:side of membrane"/>
    <property type="evidence" value="ECO:0007669"/>
    <property type="project" value="UniProtKB-KW"/>
</dbReference>
<proteinExistence type="inferred from homology"/>
<evidence type="ECO:0000256" key="8">
    <source>
        <dbReference type="ARBA" id="ARBA00035011"/>
    </source>
</evidence>
<keyword evidence="3 11" id="KW-0732">Signal</keyword>
<dbReference type="Gene3D" id="2.60.40.420">
    <property type="entry name" value="Cupredoxins - blue copper proteins"/>
    <property type="match status" value="1"/>
</dbReference>
<evidence type="ECO:0000256" key="11">
    <source>
        <dbReference type="SAM" id="SignalP"/>
    </source>
</evidence>
<keyword evidence="4" id="KW-0472">Membrane</keyword>
<protein>
    <recommendedName>
        <fullName evidence="12">Phytocyanin domain-containing protein</fullName>
    </recommendedName>
</protein>
<dbReference type="OrthoDB" id="959565at2759"/>
<keyword evidence="6" id="KW-0325">Glycoprotein</keyword>
<evidence type="ECO:0000256" key="3">
    <source>
        <dbReference type="ARBA" id="ARBA00022729"/>
    </source>
</evidence>
<dbReference type="PANTHER" id="PTHR33021">
    <property type="entry name" value="BLUE COPPER PROTEIN"/>
    <property type="match status" value="1"/>
</dbReference>
<feature type="region of interest" description="Disordered" evidence="10">
    <location>
        <begin position="136"/>
        <end position="157"/>
    </location>
</feature>
<keyword evidence="5" id="KW-1015">Disulfide bond</keyword>
<dbReference type="SUPFAM" id="SSF49503">
    <property type="entry name" value="Cupredoxins"/>
    <property type="match status" value="1"/>
</dbReference>
<evidence type="ECO:0000256" key="1">
    <source>
        <dbReference type="ARBA" id="ARBA00004589"/>
    </source>
</evidence>
<accession>A0A9Q0KP58</accession>
<dbReference type="GO" id="GO:0012505">
    <property type="term" value="C:endomembrane system"/>
    <property type="evidence" value="ECO:0007669"/>
    <property type="project" value="UniProtKB-SubCell"/>
</dbReference>
<feature type="signal peptide" evidence="11">
    <location>
        <begin position="1"/>
        <end position="23"/>
    </location>
</feature>
<evidence type="ECO:0000256" key="5">
    <source>
        <dbReference type="ARBA" id="ARBA00023157"/>
    </source>
</evidence>
<feature type="chain" id="PRO_5040440629" description="Phytocyanin domain-containing protein" evidence="11">
    <location>
        <begin position="24"/>
        <end position="188"/>
    </location>
</feature>
<evidence type="ECO:0000313" key="13">
    <source>
        <dbReference type="EMBL" id="KAJ4974227.1"/>
    </source>
</evidence>
<sequence>MASFKFLFSTILFLSSVATIAVSAVSEFYVGGDKGWMKPTGSNTEMFDKWASKNRFHVGDSLYFKYQNDSVLEVNYNNYKNCNVSDPISKFNDGNTVYRFGRYGFFYFISGEPGHCKSGQKMVIRVMVQPGIEPSGSALSPGSGAGAGGGTSGSSGLPTSNSTIKLSVGSYFKTLISGMIVALYCLLV</sequence>
<dbReference type="Proteomes" id="UP001141806">
    <property type="component" value="Unassembled WGS sequence"/>
</dbReference>
<evidence type="ECO:0000313" key="14">
    <source>
        <dbReference type="Proteomes" id="UP001141806"/>
    </source>
</evidence>
<evidence type="ECO:0000256" key="2">
    <source>
        <dbReference type="ARBA" id="ARBA00022622"/>
    </source>
</evidence>
<dbReference type="InterPro" id="IPR041846">
    <property type="entry name" value="ENL_dom"/>
</dbReference>
<evidence type="ECO:0000256" key="10">
    <source>
        <dbReference type="SAM" id="MobiDB-lite"/>
    </source>
</evidence>
<evidence type="ECO:0000256" key="7">
    <source>
        <dbReference type="ARBA" id="ARBA00023288"/>
    </source>
</evidence>
<feature type="domain" description="Phytocyanin" evidence="12">
    <location>
        <begin position="26"/>
        <end position="128"/>
    </location>
</feature>
<feature type="compositionally biased region" description="Gly residues" evidence="10">
    <location>
        <begin position="143"/>
        <end position="153"/>
    </location>
</feature>
<organism evidence="13 14">
    <name type="scientific">Protea cynaroides</name>
    <dbReference type="NCBI Taxonomy" id="273540"/>
    <lineage>
        <taxon>Eukaryota</taxon>
        <taxon>Viridiplantae</taxon>
        <taxon>Streptophyta</taxon>
        <taxon>Embryophyta</taxon>
        <taxon>Tracheophyta</taxon>
        <taxon>Spermatophyta</taxon>
        <taxon>Magnoliopsida</taxon>
        <taxon>Proteales</taxon>
        <taxon>Proteaceae</taxon>
        <taxon>Protea</taxon>
    </lineage>
</organism>